<proteinExistence type="inferred from homology"/>
<feature type="region of interest" description="Disordered" evidence="4">
    <location>
        <begin position="762"/>
        <end position="781"/>
    </location>
</feature>
<evidence type="ECO:0000256" key="1">
    <source>
        <dbReference type="ARBA" id="ARBA00009005"/>
    </source>
</evidence>
<dbReference type="GO" id="GO:0006508">
    <property type="term" value="P:proteolysis"/>
    <property type="evidence" value="ECO:0007669"/>
    <property type="project" value="InterPro"/>
</dbReference>
<dbReference type="Proteomes" id="UP000663827">
    <property type="component" value="Unassembled WGS sequence"/>
</dbReference>
<comment type="caution">
    <text evidence="6">The sequence shown here is derived from an EMBL/GenBank/DDBJ whole genome shotgun (WGS) entry which is preliminary data.</text>
</comment>
<evidence type="ECO:0000256" key="3">
    <source>
        <dbReference type="ARBA" id="ARBA00022807"/>
    </source>
</evidence>
<dbReference type="AlphaFoldDB" id="A0A8H3I383"/>
<keyword evidence="3" id="KW-0788">Thiol protease</keyword>
<keyword evidence="3" id="KW-0645">Protease</keyword>
<organism evidence="6 7">
    <name type="scientific">Rhizoctonia solani</name>
    <dbReference type="NCBI Taxonomy" id="456999"/>
    <lineage>
        <taxon>Eukaryota</taxon>
        <taxon>Fungi</taxon>
        <taxon>Dikarya</taxon>
        <taxon>Basidiomycota</taxon>
        <taxon>Agaricomycotina</taxon>
        <taxon>Agaricomycetes</taxon>
        <taxon>Cantharellales</taxon>
        <taxon>Ceratobasidiaceae</taxon>
        <taxon>Rhizoctonia</taxon>
    </lineage>
</organism>
<dbReference type="GO" id="GO:0006915">
    <property type="term" value="P:apoptotic process"/>
    <property type="evidence" value="ECO:0007669"/>
    <property type="project" value="UniProtKB-KW"/>
</dbReference>
<keyword evidence="2" id="KW-0053">Apoptosis</keyword>
<dbReference type="GO" id="GO:0004197">
    <property type="term" value="F:cysteine-type endopeptidase activity"/>
    <property type="evidence" value="ECO:0007669"/>
    <property type="project" value="InterPro"/>
</dbReference>
<accession>A0A8H3I383</accession>
<reference evidence="6" key="1">
    <citation type="submission" date="2021-01" db="EMBL/GenBank/DDBJ databases">
        <authorList>
            <person name="Kaushik A."/>
        </authorList>
    </citation>
    <scope>NUCLEOTIDE SEQUENCE</scope>
    <source>
        <strain evidence="6">AG5</strain>
    </source>
</reference>
<dbReference type="InterPro" id="IPR050452">
    <property type="entry name" value="Metacaspase"/>
</dbReference>
<dbReference type="InterPro" id="IPR029030">
    <property type="entry name" value="Caspase-like_dom_sf"/>
</dbReference>
<dbReference type="InterPro" id="IPR011600">
    <property type="entry name" value="Pept_C14_caspase"/>
</dbReference>
<dbReference type="GO" id="GO:0005737">
    <property type="term" value="C:cytoplasm"/>
    <property type="evidence" value="ECO:0007669"/>
    <property type="project" value="TreeGrafter"/>
</dbReference>
<name>A0A8H3I383_9AGAM</name>
<dbReference type="PANTHER" id="PTHR48104:SF30">
    <property type="entry name" value="METACASPASE-1"/>
    <property type="match status" value="1"/>
</dbReference>
<evidence type="ECO:0000313" key="7">
    <source>
        <dbReference type="Proteomes" id="UP000663827"/>
    </source>
</evidence>
<dbReference type="OrthoDB" id="3364872at2759"/>
<evidence type="ECO:0000256" key="2">
    <source>
        <dbReference type="ARBA" id="ARBA00022703"/>
    </source>
</evidence>
<gene>
    <name evidence="6" type="ORF">RDB_LOCUS127414</name>
</gene>
<dbReference type="EMBL" id="CAJNJQ010003041">
    <property type="protein sequence ID" value="CAE7190755.1"/>
    <property type="molecule type" value="Genomic_DNA"/>
</dbReference>
<dbReference type="PANTHER" id="PTHR48104">
    <property type="entry name" value="METACASPASE-4"/>
    <property type="match status" value="1"/>
</dbReference>
<evidence type="ECO:0000256" key="4">
    <source>
        <dbReference type="SAM" id="MobiDB-lite"/>
    </source>
</evidence>
<dbReference type="Gene3D" id="3.40.50.1460">
    <property type="match status" value="1"/>
</dbReference>
<sequence length="834" mass="92189">MSFLLGDAFETKQNAHINRAIVQLVVILIPSTIHMQHEDNHAEFAQMTDLIIPRQSPIPTIRALLIGIDTYKNFTPLSGAVKDVQSMYGFLRSDLSVPESRITRLTNEQATRSGIINAMRSLCKDPTIKRFDPIIIFYAGHGCEVESPFENYREKAQCLVPWDMGRQGMGGHPVSPIPDYTISTLLDELASKKGNNITVIFDSCHSASSTRGVRQALVEAESKLNMQFSHCQSTTSRQPSARSEVLTSDCRVRSLNLQDIPLLTLETDKEIVQRAKRRGRWKTILTFVRSHLCFMRTLSTPNETGAKASIPQKPLKKAIPELIGFSRSHVLLAACGRAQQAYECAKCNSGYFTSTLLWVLRSRLLEKLKYKQCFEEFPKLKTPNPQSPVCEGSSINRVFFKVPPRTMAARTVSFNMQQLKGHYFLNLGEAQGVFPGSKYAIYEDSTIPKGLAPDSLPSPGLDRPLWGYFTAEPCMRRALAPYPLYSDCKLDEGASLPSRPRAKLVKLGHRGAFSLRVFVSDALKLILDPSAIVRAKQGMMLAESQDTLGTAILDVEDGHGGNMTFGLVGFPGVLYRCYPDAKTARRILISMAQWTWHRSRVPQLTSNRKIMAKLTLYELGEAGASPLPVGHDGSTSIKLSPTALYALKVTSLFPKRLYAYLFYFSTLRQSIRPLYLGIYGSSHIDPALEPSGELCFGYNNDDMIPGALSFDIAPDEGYFQLFLTTLPGDFDSIAQQSPFIQPQTAIDNEDDYGDGLEIRKYNSSESGEAGPSPFATIPSGTSGGRSADILVAQAPKRGSVRRVLPEGVRSGPLEARASQWGVVSLKVKCCKPDA</sequence>
<feature type="domain" description="Peptidase C14 caspase" evidence="5">
    <location>
        <begin position="62"/>
        <end position="374"/>
    </location>
</feature>
<comment type="similarity">
    <text evidence="1">Belongs to the peptidase C14B family.</text>
</comment>
<dbReference type="SUPFAM" id="SSF52129">
    <property type="entry name" value="Caspase-like"/>
    <property type="match status" value="1"/>
</dbReference>
<dbReference type="Pfam" id="PF00656">
    <property type="entry name" value="Peptidase_C14"/>
    <property type="match status" value="1"/>
</dbReference>
<evidence type="ECO:0000313" key="6">
    <source>
        <dbReference type="EMBL" id="CAE7190755.1"/>
    </source>
</evidence>
<evidence type="ECO:0000259" key="5">
    <source>
        <dbReference type="Pfam" id="PF00656"/>
    </source>
</evidence>
<protein>
    <recommendedName>
        <fullName evidence="5">Peptidase C14 caspase domain-containing protein</fullName>
    </recommendedName>
</protein>
<keyword evidence="3" id="KW-0378">Hydrolase</keyword>